<feature type="transmembrane region" description="Helical" evidence="11">
    <location>
        <begin position="861"/>
        <end position="881"/>
    </location>
</feature>
<evidence type="ECO:0000259" key="14">
    <source>
        <dbReference type="Pfam" id="PF02932"/>
    </source>
</evidence>
<proteinExistence type="inferred from homology"/>
<keyword evidence="8 11" id="KW-0406">Ion transport</keyword>
<dbReference type="InterPro" id="IPR006201">
    <property type="entry name" value="Neur_channel"/>
</dbReference>
<feature type="transmembrane region" description="Helical" evidence="11">
    <location>
        <begin position="772"/>
        <end position="792"/>
    </location>
</feature>
<dbReference type="GO" id="GO:0005886">
    <property type="term" value="C:plasma membrane"/>
    <property type="evidence" value="ECO:0007669"/>
    <property type="project" value="UniProtKB-SubCell"/>
</dbReference>
<feature type="domain" description="Neurotransmitter-gated ion-channel transmembrane" evidence="14">
    <location>
        <begin position="551"/>
        <end position="646"/>
    </location>
</feature>
<evidence type="ECO:0000256" key="3">
    <source>
        <dbReference type="ARBA" id="ARBA00022448"/>
    </source>
</evidence>
<evidence type="ECO:0000256" key="5">
    <source>
        <dbReference type="ARBA" id="ARBA00022692"/>
    </source>
</evidence>
<dbReference type="InterPro" id="IPR018000">
    <property type="entry name" value="Neurotransmitter_ion_chnl_CS"/>
</dbReference>
<dbReference type="PRINTS" id="PR00252">
    <property type="entry name" value="NRIONCHANNEL"/>
</dbReference>
<reference evidence="16" key="1">
    <citation type="submission" date="2016-11" db="UniProtKB">
        <authorList>
            <consortium name="WormBaseParasite"/>
        </authorList>
    </citation>
    <scope>IDENTIFICATION</scope>
</reference>
<keyword evidence="10 11" id="KW-0407">Ion channel</keyword>
<evidence type="ECO:0000256" key="11">
    <source>
        <dbReference type="RuleBase" id="RU000687"/>
    </source>
</evidence>
<evidence type="ECO:0000256" key="1">
    <source>
        <dbReference type="ARBA" id="ARBA00004141"/>
    </source>
</evidence>
<feature type="transmembrane region" description="Helical" evidence="11">
    <location>
        <begin position="544"/>
        <end position="566"/>
    </location>
</feature>
<dbReference type="Gene3D" id="1.20.58.390">
    <property type="entry name" value="Neurotransmitter-gated ion-channel transmembrane domain"/>
    <property type="match status" value="1"/>
</dbReference>
<dbReference type="InterPro" id="IPR006028">
    <property type="entry name" value="GABAA/Glycine_rcpt"/>
</dbReference>
<feature type="domain" description="Neurotransmitter-gated ion-channel ligand-binding" evidence="13">
    <location>
        <begin position="367"/>
        <end position="543"/>
    </location>
</feature>
<keyword evidence="7 11" id="KW-1133">Transmembrane helix</keyword>
<feature type="transmembrane region" description="Helical" evidence="11">
    <location>
        <begin position="609"/>
        <end position="631"/>
    </location>
</feature>
<feature type="transmembrane region" description="Helical" evidence="11">
    <location>
        <begin position="573"/>
        <end position="589"/>
    </location>
</feature>
<dbReference type="NCBIfam" id="TIGR00860">
    <property type="entry name" value="LIC"/>
    <property type="match status" value="1"/>
</dbReference>
<evidence type="ECO:0000256" key="12">
    <source>
        <dbReference type="SAM" id="MobiDB-lite"/>
    </source>
</evidence>
<sequence>ELGAANLPPIVMIWTVAGSAPASTRIRPFADLFNGRWLAFESAAKYAAECALADDAGRSVGGPVDQSRLGCRLRHETAPARLGRRDRLLRGRMESPRLYRLLLKLFSRGLPSRERLTQLRLPPPTSPGGKSSGRIGRVVADGRPAAAGDEGGPQPRRVQRPGARASATDAPVVVIVAVIVWRRIVVRVLNHDFLFVCADVAIDSGEGSVDSIVGFANIGSANVCAGGRFGVGAERLLRSAQQHVAMATAYCVVVARRVRGLVRQRISLPVNSDTDSRLKPRHTIAAAGPAASPVIHLPEAQFALVEFQHVSLELVPLAAPSGQHIADDRLHELPAAETVCRLPAKILSCQRLFRIRLLITGLGLQKRYLILLNKIFQDYSVNIYLRQQWYDPRLRFNRSEGLDTKDCVKLEDKIWEKLWVPDVFFRNEKKADFHHVTIPNRFINLYPDGKLWYVMKISATLSCMMQLQKYPLDTQICPMMLESFGHTMHTVVFKWLPNKSVEATDDLSMPQFILKGYPTKECSKNYTTGSYPCLQVDFILQRDIGYFIIQVYIPTVLIVILSWVAFWINTEAIPARVSLGLLTVLTMTTQSSGAGQSLPRVSYIKAIDVWMSVCLVFVFASLLEFAVVNVYSRRDIGPKKASTRTRSGSVPRRSFTSTSATLIESGGPTDQEGSPSVCLSPGNELFPSQQINNTARKIDKISRRLFPLSFIIFNVVYWVMYGVVKACVIATKPSATYLTCRFVTRPQVNRPVRGLPAHPSVISDAGTRMSKFWQQLSCLHHHPIWCQLLLILPTSLATSFRQHMLCILVSLALCILVSLVLCILVSLALCILVSLVLCILVSLMLCILVSLMLCILVSLMLCILVSLMLCILVSLVLHVLVSLMLCILVSLVLHVLVSLMLCFFFFSMHRFRFFVFTILILSFLTRHLAVSILIFYALVAGLLISLLFFSGNVDLLF</sequence>
<keyword evidence="5 11" id="KW-0812">Transmembrane</keyword>
<dbReference type="PROSITE" id="PS00236">
    <property type="entry name" value="NEUROTR_ION_CHANNEL"/>
    <property type="match status" value="1"/>
</dbReference>
<name>A0A1I8HZN9_9PLAT</name>
<feature type="transmembrane region" description="Helical" evidence="11">
    <location>
        <begin position="705"/>
        <end position="724"/>
    </location>
</feature>
<dbReference type="CDD" id="cd19049">
    <property type="entry name" value="LGIC_TM_anion"/>
    <property type="match status" value="1"/>
</dbReference>
<comment type="caution">
    <text evidence="11">Lacks conserved residue(s) required for the propagation of feature annotation.</text>
</comment>
<keyword evidence="4" id="KW-1003">Cell membrane</keyword>
<dbReference type="PRINTS" id="PR00253">
    <property type="entry name" value="GABAARECEPTR"/>
</dbReference>
<organism evidence="15 16">
    <name type="scientific">Macrostomum lignano</name>
    <dbReference type="NCBI Taxonomy" id="282301"/>
    <lineage>
        <taxon>Eukaryota</taxon>
        <taxon>Metazoa</taxon>
        <taxon>Spiralia</taxon>
        <taxon>Lophotrochozoa</taxon>
        <taxon>Platyhelminthes</taxon>
        <taxon>Rhabditophora</taxon>
        <taxon>Macrostomorpha</taxon>
        <taxon>Macrostomida</taxon>
        <taxon>Macrostomidae</taxon>
        <taxon>Macrostomum</taxon>
    </lineage>
</organism>
<dbReference type="AlphaFoldDB" id="A0A1I8HZN9"/>
<dbReference type="WBParaSite" id="maker-uti_cns_0008728-snap-gene-0.2-mRNA-1">
    <property type="protein sequence ID" value="maker-uti_cns_0008728-snap-gene-0.2-mRNA-1"/>
    <property type="gene ID" value="maker-uti_cns_0008728-snap-gene-0.2"/>
</dbReference>
<comment type="subcellular location">
    <subcellularLocation>
        <location evidence="2">Cell membrane</location>
    </subcellularLocation>
    <subcellularLocation>
        <location evidence="1">Membrane</location>
        <topology evidence="1">Multi-pass membrane protein</topology>
    </subcellularLocation>
</comment>
<protein>
    <submittedName>
        <fullName evidence="16">Neur_chan_LBD domain-containing protein</fullName>
    </submittedName>
</protein>
<feature type="transmembrane region" description="Helical" evidence="11">
    <location>
        <begin position="928"/>
        <end position="949"/>
    </location>
</feature>
<dbReference type="PANTHER" id="PTHR18945">
    <property type="entry name" value="NEUROTRANSMITTER GATED ION CHANNEL"/>
    <property type="match status" value="1"/>
</dbReference>
<evidence type="ECO:0000256" key="7">
    <source>
        <dbReference type="ARBA" id="ARBA00022989"/>
    </source>
</evidence>
<dbReference type="InterPro" id="IPR006029">
    <property type="entry name" value="Neurotrans-gated_channel_TM"/>
</dbReference>
<evidence type="ECO:0000256" key="10">
    <source>
        <dbReference type="ARBA" id="ARBA00023303"/>
    </source>
</evidence>
<dbReference type="GO" id="GO:0004888">
    <property type="term" value="F:transmembrane signaling receptor activity"/>
    <property type="evidence" value="ECO:0007669"/>
    <property type="project" value="InterPro"/>
</dbReference>
<dbReference type="CDD" id="cd18991">
    <property type="entry name" value="LGIC_ECD_GlyR"/>
    <property type="match status" value="1"/>
</dbReference>
<dbReference type="Pfam" id="PF02931">
    <property type="entry name" value="Neur_chan_LBD"/>
    <property type="match status" value="1"/>
</dbReference>
<evidence type="ECO:0000256" key="2">
    <source>
        <dbReference type="ARBA" id="ARBA00004236"/>
    </source>
</evidence>
<feature type="region of interest" description="Disordered" evidence="12">
    <location>
        <begin position="116"/>
        <end position="163"/>
    </location>
</feature>
<dbReference type="InterPro" id="IPR038050">
    <property type="entry name" value="Neuro_actylchol_rec"/>
</dbReference>
<accession>A0A1I8HZN9</accession>
<dbReference type="SUPFAM" id="SSF63712">
    <property type="entry name" value="Nicotinic receptor ligand binding domain-like"/>
    <property type="match status" value="1"/>
</dbReference>
<dbReference type="Proteomes" id="UP000095280">
    <property type="component" value="Unplaced"/>
</dbReference>
<dbReference type="InterPro" id="IPR036734">
    <property type="entry name" value="Neur_chan_lig-bd_sf"/>
</dbReference>
<comment type="similarity">
    <text evidence="11">Belongs to the ligand-gated ion channel (TC 1.A.9) family.</text>
</comment>
<keyword evidence="6" id="KW-0732">Signal</keyword>
<feature type="transmembrane region" description="Helical" evidence="11">
    <location>
        <begin position="804"/>
        <end position="826"/>
    </location>
</feature>
<dbReference type="InterPro" id="IPR036719">
    <property type="entry name" value="Neuro-gated_channel_TM_sf"/>
</dbReference>
<evidence type="ECO:0000313" key="16">
    <source>
        <dbReference type="WBParaSite" id="maker-uti_cns_0008728-snap-gene-0.2-mRNA-1"/>
    </source>
</evidence>
<dbReference type="Gene3D" id="2.70.170.10">
    <property type="entry name" value="Neurotransmitter-gated ion-channel ligand-binding domain"/>
    <property type="match status" value="1"/>
</dbReference>
<dbReference type="FunFam" id="2.70.170.10:FF:000065">
    <property type="entry name" value="Glutamate-gated chloride channel, putative"/>
    <property type="match status" value="1"/>
</dbReference>
<dbReference type="InterPro" id="IPR006202">
    <property type="entry name" value="Neur_chan_lig-bd"/>
</dbReference>
<evidence type="ECO:0000256" key="9">
    <source>
        <dbReference type="ARBA" id="ARBA00023136"/>
    </source>
</evidence>
<feature type="transmembrane region" description="Helical" evidence="11">
    <location>
        <begin position="887"/>
        <end position="907"/>
    </location>
</feature>
<keyword evidence="3 11" id="KW-0813">Transport</keyword>
<keyword evidence="9 11" id="KW-0472">Membrane</keyword>
<evidence type="ECO:0000256" key="8">
    <source>
        <dbReference type="ARBA" id="ARBA00023065"/>
    </source>
</evidence>
<keyword evidence="15" id="KW-1185">Reference proteome</keyword>
<evidence type="ECO:0000256" key="4">
    <source>
        <dbReference type="ARBA" id="ARBA00022475"/>
    </source>
</evidence>
<dbReference type="Pfam" id="PF02932">
    <property type="entry name" value="Neur_chan_memb"/>
    <property type="match status" value="1"/>
</dbReference>
<evidence type="ECO:0000313" key="15">
    <source>
        <dbReference type="Proteomes" id="UP000095280"/>
    </source>
</evidence>
<dbReference type="GO" id="GO:0005230">
    <property type="term" value="F:extracellular ligand-gated monoatomic ion channel activity"/>
    <property type="evidence" value="ECO:0007669"/>
    <property type="project" value="InterPro"/>
</dbReference>
<evidence type="ECO:0000259" key="13">
    <source>
        <dbReference type="Pfam" id="PF02931"/>
    </source>
</evidence>
<dbReference type="SUPFAM" id="SSF90112">
    <property type="entry name" value="Neurotransmitter-gated ion-channel transmembrane pore"/>
    <property type="match status" value="1"/>
</dbReference>
<feature type="transmembrane region" description="Helical" evidence="11">
    <location>
        <begin position="832"/>
        <end position="854"/>
    </location>
</feature>
<evidence type="ECO:0000256" key="6">
    <source>
        <dbReference type="ARBA" id="ARBA00022729"/>
    </source>
</evidence>